<feature type="chain" id="PRO_5011789891" description="TMF family protein" evidence="2">
    <location>
        <begin position="24"/>
        <end position="546"/>
    </location>
</feature>
<evidence type="ECO:0000313" key="3">
    <source>
        <dbReference type="EMBL" id="SFB20321.1"/>
    </source>
</evidence>
<evidence type="ECO:0000313" key="4">
    <source>
        <dbReference type="Proteomes" id="UP000199604"/>
    </source>
</evidence>
<feature type="coiled-coil region" evidence="1">
    <location>
        <begin position="510"/>
        <end position="544"/>
    </location>
</feature>
<evidence type="ECO:0008006" key="5">
    <source>
        <dbReference type="Google" id="ProtNLM"/>
    </source>
</evidence>
<name>A0A1I0Z429_9FLAO</name>
<keyword evidence="2" id="KW-0732">Signal</keyword>
<dbReference type="AlphaFoldDB" id="A0A1I0Z429"/>
<dbReference type="RefSeq" id="WP_091476841.1">
    <property type="nucleotide sequence ID" value="NZ_FOJT01000005.1"/>
</dbReference>
<proteinExistence type="predicted"/>
<dbReference type="OrthoDB" id="658938at2"/>
<keyword evidence="4" id="KW-1185">Reference proteome</keyword>
<keyword evidence="1" id="KW-0175">Coiled coil</keyword>
<gene>
    <name evidence="3" type="ORF">SAMN05660845_2006</name>
</gene>
<sequence length="546" mass="57357">MKTNNLFLITFLVIFGVTSNSNCQVLNNFVTSFGDVAGTSGYSVYVGSQAGTNTIPFNSSNIAGTSLFNTYVGHQAGTGTVSNSLGKNNTFLGNASGFYNNTGSENLFAGALSGFKNTTGNYNVFLGYNSGRGTTLVTGSKNTFIGWQSGSVISSGESNTFIGVAAGSGITTGSYNTFLGNINSTLPTINGTIILADGLNNQRLYIHSNGNAGIGLGNNVIPQNKLEVKHGVSGNSGLRFSNLNSTFVPTTTASKFLTVDANGDVVLQNASGTGGPGSTVVTAGQNIVVTGNPTAGYTIASPTTNTLTNNAVNTMTSTVNSVVANAPIVNTVVNTITTGQLTTTVNGVSSTPVALTAGGDTDTSIYANDGFINQTTTATSDNLRTVDMKNTNLFFKTFDSGFVEGTHGFGRIYIGNTVNFPNLNFTPGSESKYRLLVEGGILTEKVKVALSSSVNWADYVFANDYKLMPLKEVETFIAENKHLPGVSSAEELVKEGLDLGEMQAKQMAKIEELTLYAIEQNKKIEKQEKEIEELKVLVNALVNKNK</sequence>
<reference evidence="4" key="1">
    <citation type="submission" date="2016-10" db="EMBL/GenBank/DDBJ databases">
        <authorList>
            <person name="Varghese N."/>
            <person name="Submissions S."/>
        </authorList>
    </citation>
    <scope>NUCLEOTIDE SEQUENCE [LARGE SCALE GENOMIC DNA]</scope>
    <source>
        <strain evidence="4">DSM 21789</strain>
    </source>
</reference>
<dbReference type="STRING" id="498292.SAMN05660845_2006"/>
<organism evidence="3 4">
    <name type="scientific">Flavobacterium swingsii</name>
    <dbReference type="NCBI Taxonomy" id="498292"/>
    <lineage>
        <taxon>Bacteria</taxon>
        <taxon>Pseudomonadati</taxon>
        <taxon>Bacteroidota</taxon>
        <taxon>Flavobacteriia</taxon>
        <taxon>Flavobacteriales</taxon>
        <taxon>Flavobacteriaceae</taxon>
        <taxon>Flavobacterium</taxon>
    </lineage>
</organism>
<accession>A0A1I0Z429</accession>
<feature type="signal peptide" evidence="2">
    <location>
        <begin position="1"/>
        <end position="23"/>
    </location>
</feature>
<dbReference type="Proteomes" id="UP000199604">
    <property type="component" value="Unassembled WGS sequence"/>
</dbReference>
<evidence type="ECO:0000256" key="1">
    <source>
        <dbReference type="SAM" id="Coils"/>
    </source>
</evidence>
<evidence type="ECO:0000256" key="2">
    <source>
        <dbReference type="SAM" id="SignalP"/>
    </source>
</evidence>
<dbReference type="EMBL" id="FOJT01000005">
    <property type="protein sequence ID" value="SFB20321.1"/>
    <property type="molecule type" value="Genomic_DNA"/>
</dbReference>
<protein>
    <recommendedName>
        <fullName evidence="5">TMF family protein</fullName>
    </recommendedName>
</protein>